<dbReference type="AlphaFoldDB" id="A0A9X4NJ91"/>
<dbReference type="InterPro" id="IPR029062">
    <property type="entry name" value="Class_I_gatase-like"/>
</dbReference>
<keyword evidence="5" id="KW-0315">Glutamine amidotransferase</keyword>
<comment type="caution">
    <text evidence="5">The sequence shown here is derived from an EMBL/GenBank/DDBJ whole genome shotgun (WGS) entry which is preliminary data.</text>
</comment>
<dbReference type="Pfam" id="PF01965">
    <property type="entry name" value="DJ-1_PfpI"/>
    <property type="match status" value="1"/>
</dbReference>
<evidence type="ECO:0000259" key="4">
    <source>
        <dbReference type="Pfam" id="PF01965"/>
    </source>
</evidence>
<dbReference type="Proteomes" id="UP001152614">
    <property type="component" value="Unassembled WGS sequence"/>
</dbReference>
<evidence type="ECO:0000313" key="5">
    <source>
        <dbReference type="EMBL" id="MDG4985123.1"/>
    </source>
</evidence>
<dbReference type="GO" id="GO:0019172">
    <property type="term" value="F:glyoxalase III activity"/>
    <property type="evidence" value="ECO:0007669"/>
    <property type="project" value="TreeGrafter"/>
</dbReference>
<evidence type="ECO:0000256" key="3">
    <source>
        <dbReference type="ARBA" id="ARBA00038493"/>
    </source>
</evidence>
<keyword evidence="1" id="KW-0346">Stress response</keyword>
<dbReference type="GO" id="GO:0005737">
    <property type="term" value="C:cytoplasm"/>
    <property type="evidence" value="ECO:0007669"/>
    <property type="project" value="TreeGrafter"/>
</dbReference>
<reference evidence="5" key="2">
    <citation type="journal article" date="2023" name="Food Microbiol.">
        <title>Evaluation of the fermentation potential of lactic acid bacteria isolated from herbs, fruits and vegetables as starter cultures in nut-based milk alternatives.</title>
        <authorList>
            <person name="Huang W."/>
            <person name="Dong A."/>
            <person name="Pham H.T."/>
            <person name="Zhou C."/>
            <person name="Huo Z."/>
            <person name="Watjen A.P."/>
            <person name="Prakash S."/>
            <person name="Bang-Berthelsen C.H."/>
            <person name="Turner M.S."/>
        </authorList>
    </citation>
    <scope>NUCLEOTIDE SEQUENCE</scope>
    <source>
        <strain evidence="5">3</strain>
    </source>
</reference>
<sequence>MMKKILIIETNIPKYDKYNRATGLWLGETAHFYDEIVSAGYEIDFASPMGGYVPLDPESFKYANEIDWKWYTDKDFRTLALANTKKISELNPQDYIAIYYTGGHGVLWDYPDNSELKKMAEEIYKLGGFIVSVCHGAVGLLNLTDENEKYLIKDKVITGFTNDEEKLNGTTDKVPFLTETELIQRGAKYEKESAFKEFVVKDGRIITGQNPQSPQKVGKILIEELNKLK</sequence>
<evidence type="ECO:0000256" key="1">
    <source>
        <dbReference type="ARBA" id="ARBA00023016"/>
    </source>
</evidence>
<proteinExistence type="inferred from homology"/>
<dbReference type="SUPFAM" id="SSF52317">
    <property type="entry name" value="Class I glutamine amidotransferase-like"/>
    <property type="match status" value="1"/>
</dbReference>
<dbReference type="Gene3D" id="3.40.50.880">
    <property type="match status" value="1"/>
</dbReference>
<dbReference type="CDD" id="cd03141">
    <property type="entry name" value="GATase1_Hsp31_like"/>
    <property type="match status" value="1"/>
</dbReference>
<gene>
    <name evidence="5" type="ORF">OGZ51_13330</name>
</gene>
<dbReference type="InterPro" id="IPR050325">
    <property type="entry name" value="Prot/Nucl_acid_deglycase"/>
</dbReference>
<reference evidence="5" key="1">
    <citation type="submission" date="2022-10" db="EMBL/GenBank/DDBJ databases">
        <authorList>
            <person name="Turner M.S."/>
            <person name="Huang W."/>
        </authorList>
    </citation>
    <scope>NUCLEOTIDE SEQUENCE</scope>
    <source>
        <strain evidence="5">3</strain>
    </source>
</reference>
<comment type="similarity">
    <text evidence="3">Belongs to the peptidase C56 family. HSP31-like subfamily.</text>
</comment>
<dbReference type="EMBL" id="JAOWLY010000022">
    <property type="protein sequence ID" value="MDG4985123.1"/>
    <property type="molecule type" value="Genomic_DNA"/>
</dbReference>
<feature type="domain" description="DJ-1/PfpI" evidence="4">
    <location>
        <begin position="79"/>
        <end position="223"/>
    </location>
</feature>
<dbReference type="InterPro" id="IPR002818">
    <property type="entry name" value="DJ-1/PfpI"/>
</dbReference>
<evidence type="ECO:0000313" key="6">
    <source>
        <dbReference type="Proteomes" id="UP001152614"/>
    </source>
</evidence>
<dbReference type="GO" id="GO:0019243">
    <property type="term" value="P:methylglyoxal catabolic process to D-lactate via S-lactoyl-glutathione"/>
    <property type="evidence" value="ECO:0007669"/>
    <property type="project" value="TreeGrafter"/>
</dbReference>
<dbReference type="PANTHER" id="PTHR48094">
    <property type="entry name" value="PROTEIN/NUCLEIC ACID DEGLYCASE DJ-1-RELATED"/>
    <property type="match status" value="1"/>
</dbReference>
<dbReference type="PANTHER" id="PTHR48094:SF11">
    <property type="entry name" value="GLUTATHIONE-INDEPENDENT GLYOXALASE HSP31-RELATED"/>
    <property type="match status" value="1"/>
</dbReference>
<keyword evidence="2" id="KW-0456">Lyase</keyword>
<name>A0A9X4NJ91_9LACT</name>
<organism evidence="5 6">
    <name type="scientific">Lactococcus lactis</name>
    <dbReference type="NCBI Taxonomy" id="1358"/>
    <lineage>
        <taxon>Bacteria</taxon>
        <taxon>Bacillati</taxon>
        <taxon>Bacillota</taxon>
        <taxon>Bacilli</taxon>
        <taxon>Lactobacillales</taxon>
        <taxon>Streptococcaceae</taxon>
        <taxon>Lactococcus</taxon>
    </lineage>
</organism>
<protein>
    <submittedName>
        <fullName evidence="5">Type 1 glutamine amidotransferase domain-containing protein</fullName>
    </submittedName>
</protein>
<evidence type="ECO:0000256" key="2">
    <source>
        <dbReference type="ARBA" id="ARBA00023239"/>
    </source>
</evidence>
<accession>A0A9X4NJ91</accession>